<dbReference type="PANTHER" id="PTHR42103:SF2">
    <property type="entry name" value="AB HYDROLASE-1 DOMAIN-CONTAINING PROTEIN"/>
    <property type="match status" value="1"/>
</dbReference>
<dbReference type="AlphaFoldDB" id="A0A9P6AZ08"/>
<dbReference type="InterPro" id="IPR000073">
    <property type="entry name" value="AB_hydrolase_1"/>
</dbReference>
<gene>
    <name evidence="2" type="ORF">BS47DRAFT_1342959</name>
</gene>
<keyword evidence="3" id="KW-1185">Reference proteome</keyword>
<accession>A0A9P6AZ08</accession>
<organism evidence="2 3">
    <name type="scientific">Hydnum rufescens UP504</name>
    <dbReference type="NCBI Taxonomy" id="1448309"/>
    <lineage>
        <taxon>Eukaryota</taxon>
        <taxon>Fungi</taxon>
        <taxon>Dikarya</taxon>
        <taxon>Basidiomycota</taxon>
        <taxon>Agaricomycotina</taxon>
        <taxon>Agaricomycetes</taxon>
        <taxon>Cantharellales</taxon>
        <taxon>Hydnaceae</taxon>
        <taxon>Hydnum</taxon>
    </lineage>
</organism>
<feature type="non-terminal residue" evidence="2">
    <location>
        <position position="1"/>
    </location>
</feature>
<comment type="caution">
    <text evidence="2">The sequence shown here is derived from an EMBL/GenBank/DDBJ whole genome shotgun (WGS) entry which is preliminary data.</text>
</comment>
<evidence type="ECO:0000259" key="1">
    <source>
        <dbReference type="Pfam" id="PF12697"/>
    </source>
</evidence>
<proteinExistence type="predicted"/>
<dbReference type="OrthoDB" id="10260961at2759"/>
<sequence>MSTEPGVYPMVPQSRLSMGTSGLSEDGVVLSPAARANQRQNGPRFDEVNIEFPIANGVANVETMLIYPINPFEPSNPLARSTNRLAVLLHPWGRMGGHYHDPVLMSLVTTFLRRDFHILSYNSRGVGHSGGSSSLTGLAEAEDLRTLVDHALQQIPSVVEIVLLGYSFGCLPVSLHPPRLNFSMDRPYISPDLVIRHVLLSYPVGVLWALTFFHSDRYTKAVLDLLSSPYADVLVLYGDTDQFTKISKYDAWVSKLRQAAGGDTPGEASSPPRGRLTTQVFHDTDHFWDGGQKREMWGFLAIWLDQGPTSTQ</sequence>
<evidence type="ECO:0000313" key="2">
    <source>
        <dbReference type="EMBL" id="KAF9514623.1"/>
    </source>
</evidence>
<dbReference type="InterPro" id="IPR029058">
    <property type="entry name" value="AB_hydrolase_fold"/>
</dbReference>
<evidence type="ECO:0000313" key="3">
    <source>
        <dbReference type="Proteomes" id="UP000886523"/>
    </source>
</evidence>
<reference evidence="2" key="1">
    <citation type="journal article" date="2020" name="Nat. Commun.">
        <title>Large-scale genome sequencing of mycorrhizal fungi provides insights into the early evolution of symbiotic traits.</title>
        <authorList>
            <person name="Miyauchi S."/>
            <person name="Kiss E."/>
            <person name="Kuo A."/>
            <person name="Drula E."/>
            <person name="Kohler A."/>
            <person name="Sanchez-Garcia M."/>
            <person name="Morin E."/>
            <person name="Andreopoulos B."/>
            <person name="Barry K.W."/>
            <person name="Bonito G."/>
            <person name="Buee M."/>
            <person name="Carver A."/>
            <person name="Chen C."/>
            <person name="Cichocki N."/>
            <person name="Clum A."/>
            <person name="Culley D."/>
            <person name="Crous P.W."/>
            <person name="Fauchery L."/>
            <person name="Girlanda M."/>
            <person name="Hayes R.D."/>
            <person name="Keri Z."/>
            <person name="LaButti K."/>
            <person name="Lipzen A."/>
            <person name="Lombard V."/>
            <person name="Magnuson J."/>
            <person name="Maillard F."/>
            <person name="Murat C."/>
            <person name="Nolan M."/>
            <person name="Ohm R.A."/>
            <person name="Pangilinan J."/>
            <person name="Pereira M.F."/>
            <person name="Perotto S."/>
            <person name="Peter M."/>
            <person name="Pfister S."/>
            <person name="Riley R."/>
            <person name="Sitrit Y."/>
            <person name="Stielow J.B."/>
            <person name="Szollosi G."/>
            <person name="Zifcakova L."/>
            <person name="Stursova M."/>
            <person name="Spatafora J.W."/>
            <person name="Tedersoo L."/>
            <person name="Vaario L.M."/>
            <person name="Yamada A."/>
            <person name="Yan M."/>
            <person name="Wang P."/>
            <person name="Xu J."/>
            <person name="Bruns T."/>
            <person name="Baldrian P."/>
            <person name="Vilgalys R."/>
            <person name="Dunand C."/>
            <person name="Henrissat B."/>
            <person name="Grigoriev I.V."/>
            <person name="Hibbett D."/>
            <person name="Nagy L.G."/>
            <person name="Martin F.M."/>
        </authorList>
    </citation>
    <scope>NUCLEOTIDE SEQUENCE</scope>
    <source>
        <strain evidence="2">UP504</strain>
    </source>
</reference>
<dbReference type="Proteomes" id="UP000886523">
    <property type="component" value="Unassembled WGS sequence"/>
</dbReference>
<dbReference type="SUPFAM" id="SSF53474">
    <property type="entry name" value="alpha/beta-Hydrolases"/>
    <property type="match status" value="1"/>
</dbReference>
<feature type="domain" description="AB hydrolase-1" evidence="1">
    <location>
        <begin position="87"/>
        <end position="288"/>
    </location>
</feature>
<dbReference type="PANTHER" id="PTHR42103">
    <property type="entry name" value="ALPHA/BETA-HYDROLASES SUPERFAMILY PROTEIN"/>
    <property type="match status" value="1"/>
</dbReference>
<protein>
    <recommendedName>
        <fullName evidence="1">AB hydrolase-1 domain-containing protein</fullName>
    </recommendedName>
</protein>
<dbReference type="Gene3D" id="3.40.50.1820">
    <property type="entry name" value="alpha/beta hydrolase"/>
    <property type="match status" value="1"/>
</dbReference>
<dbReference type="Pfam" id="PF12697">
    <property type="entry name" value="Abhydrolase_6"/>
    <property type="match status" value="1"/>
</dbReference>
<dbReference type="EMBL" id="MU128959">
    <property type="protein sequence ID" value="KAF9514623.1"/>
    <property type="molecule type" value="Genomic_DNA"/>
</dbReference>
<name>A0A9P6AZ08_9AGAM</name>